<sequence>MNKKNKILYFGRVDPLTEAAHGVLRSS</sequence>
<protein>
    <submittedName>
        <fullName evidence="1">Uncharacterized protein</fullName>
    </submittedName>
</protein>
<accession>A0A481YY86</accession>
<gene>
    <name evidence="1" type="ORF">LCMAC202_03210</name>
</gene>
<dbReference type="EMBL" id="MK500372">
    <property type="protein sequence ID" value="QBK87960.1"/>
    <property type="molecule type" value="Genomic_DNA"/>
</dbReference>
<reference evidence="1" key="1">
    <citation type="journal article" date="2019" name="MBio">
        <title>Virus Genomes from Deep Sea Sediments Expand the Ocean Megavirome and Support Independent Origins of Viral Gigantism.</title>
        <authorList>
            <person name="Backstrom D."/>
            <person name="Yutin N."/>
            <person name="Jorgensen S.L."/>
            <person name="Dharamshi J."/>
            <person name="Homa F."/>
            <person name="Zaremba-Niedwiedzka K."/>
            <person name="Spang A."/>
            <person name="Wolf Y.I."/>
            <person name="Koonin E.V."/>
            <person name="Ettema T.J."/>
        </authorList>
    </citation>
    <scope>NUCLEOTIDE SEQUENCE</scope>
</reference>
<evidence type="ECO:0000313" key="1">
    <source>
        <dbReference type="EMBL" id="QBK87960.1"/>
    </source>
</evidence>
<organism evidence="1">
    <name type="scientific">Marseillevirus LCMAC202</name>
    <dbReference type="NCBI Taxonomy" id="2506606"/>
    <lineage>
        <taxon>Viruses</taxon>
        <taxon>Varidnaviria</taxon>
        <taxon>Bamfordvirae</taxon>
        <taxon>Nucleocytoviricota</taxon>
        <taxon>Megaviricetes</taxon>
        <taxon>Pimascovirales</taxon>
        <taxon>Pimascovirales incertae sedis</taxon>
        <taxon>Marseilleviridae</taxon>
    </lineage>
</organism>
<name>A0A481YY86_9VIRU</name>
<proteinExistence type="predicted"/>